<dbReference type="GO" id="GO:0006355">
    <property type="term" value="P:regulation of DNA-templated transcription"/>
    <property type="evidence" value="ECO:0007669"/>
    <property type="project" value="UniProtKB-ARBA"/>
</dbReference>
<dbReference type="SUPFAM" id="SSF48498">
    <property type="entry name" value="Tetracyclin repressor-like, C-terminal domain"/>
    <property type="match status" value="1"/>
</dbReference>
<feature type="domain" description="HTH tetR-type" evidence="3">
    <location>
        <begin position="11"/>
        <end position="71"/>
    </location>
</feature>
<dbReference type="PROSITE" id="PS01081">
    <property type="entry name" value="HTH_TETR_1"/>
    <property type="match status" value="1"/>
</dbReference>
<name>A0A7W8A809_9ACTN</name>
<dbReference type="SUPFAM" id="SSF46689">
    <property type="entry name" value="Homeodomain-like"/>
    <property type="match status" value="1"/>
</dbReference>
<sequence>MPSESRTFIEEARRAQIIDCAIDALATLGYQQASMTKIAKLAKISPGVISYHFGGKDELIKAVVTHVVELAVGLMVPRIMAQTTAAAALTAYIESNLEFMRLHRNPLIALVEVILHDRDGPYSGQQETALTDLEKVLDWGQQTGEFRDFDQRSMAIAIRGAIDAVPTYLISNPDYDLGALTTELTTIFSLATRRPA</sequence>
<evidence type="ECO:0000313" key="5">
    <source>
        <dbReference type="Proteomes" id="UP000568380"/>
    </source>
</evidence>
<dbReference type="InterPro" id="IPR036271">
    <property type="entry name" value="Tet_transcr_reg_TetR-rel_C_sf"/>
</dbReference>
<dbReference type="AlphaFoldDB" id="A0A7W8A809"/>
<dbReference type="Proteomes" id="UP000568380">
    <property type="component" value="Unassembled WGS sequence"/>
</dbReference>
<dbReference type="InterPro" id="IPR001647">
    <property type="entry name" value="HTH_TetR"/>
</dbReference>
<dbReference type="PANTHER" id="PTHR30328">
    <property type="entry name" value="TRANSCRIPTIONAL REPRESSOR"/>
    <property type="match status" value="1"/>
</dbReference>
<protein>
    <submittedName>
        <fullName evidence="4">AcrR family transcriptional regulator</fullName>
    </submittedName>
</protein>
<comment type="caution">
    <text evidence="4">The sequence shown here is derived from an EMBL/GenBank/DDBJ whole genome shotgun (WGS) entry which is preliminary data.</text>
</comment>
<dbReference type="PANTHER" id="PTHR30328:SF54">
    <property type="entry name" value="HTH-TYPE TRANSCRIPTIONAL REPRESSOR SCO4008"/>
    <property type="match status" value="1"/>
</dbReference>
<dbReference type="PROSITE" id="PS50977">
    <property type="entry name" value="HTH_TETR_2"/>
    <property type="match status" value="1"/>
</dbReference>
<feature type="DNA-binding region" description="H-T-H motif" evidence="2">
    <location>
        <begin position="34"/>
        <end position="53"/>
    </location>
</feature>
<dbReference type="RefSeq" id="WP_184966751.1">
    <property type="nucleotide sequence ID" value="NZ_JACHIN010000008.1"/>
</dbReference>
<evidence type="ECO:0000256" key="1">
    <source>
        <dbReference type="ARBA" id="ARBA00023125"/>
    </source>
</evidence>
<dbReference type="InterPro" id="IPR050109">
    <property type="entry name" value="HTH-type_TetR-like_transc_reg"/>
</dbReference>
<reference evidence="4 5" key="1">
    <citation type="submission" date="2020-08" db="EMBL/GenBank/DDBJ databases">
        <title>Genomic Encyclopedia of Type Strains, Phase IV (KMG-IV): sequencing the most valuable type-strain genomes for metagenomic binning, comparative biology and taxonomic classification.</title>
        <authorList>
            <person name="Goeker M."/>
        </authorList>
    </citation>
    <scope>NUCLEOTIDE SEQUENCE [LARGE SCALE GENOMIC DNA]</scope>
    <source>
        <strain evidence="4 5">DSM 45385</strain>
    </source>
</reference>
<accession>A0A7W8A809</accession>
<dbReference type="InterPro" id="IPR009057">
    <property type="entry name" value="Homeodomain-like_sf"/>
</dbReference>
<keyword evidence="1 2" id="KW-0238">DNA-binding</keyword>
<dbReference type="Gene3D" id="1.10.357.10">
    <property type="entry name" value="Tetracycline Repressor, domain 2"/>
    <property type="match status" value="1"/>
</dbReference>
<evidence type="ECO:0000259" key="3">
    <source>
        <dbReference type="PROSITE" id="PS50977"/>
    </source>
</evidence>
<keyword evidence="5" id="KW-1185">Reference proteome</keyword>
<dbReference type="EMBL" id="JACHIN010000008">
    <property type="protein sequence ID" value="MBB5080346.1"/>
    <property type="molecule type" value="Genomic_DNA"/>
</dbReference>
<dbReference type="GO" id="GO:0003677">
    <property type="term" value="F:DNA binding"/>
    <property type="evidence" value="ECO:0007669"/>
    <property type="project" value="UniProtKB-UniRule"/>
</dbReference>
<evidence type="ECO:0000256" key="2">
    <source>
        <dbReference type="PROSITE-ProRule" id="PRU00335"/>
    </source>
</evidence>
<dbReference type="InterPro" id="IPR023772">
    <property type="entry name" value="DNA-bd_HTH_TetR-type_CS"/>
</dbReference>
<organism evidence="4 5">
    <name type="scientific">Nonomuraea endophytica</name>
    <dbReference type="NCBI Taxonomy" id="714136"/>
    <lineage>
        <taxon>Bacteria</taxon>
        <taxon>Bacillati</taxon>
        <taxon>Actinomycetota</taxon>
        <taxon>Actinomycetes</taxon>
        <taxon>Streptosporangiales</taxon>
        <taxon>Streptosporangiaceae</taxon>
        <taxon>Nonomuraea</taxon>
    </lineage>
</organism>
<dbReference type="PRINTS" id="PR00455">
    <property type="entry name" value="HTHTETR"/>
</dbReference>
<gene>
    <name evidence="4" type="ORF">HNR40_005833</name>
</gene>
<evidence type="ECO:0000313" key="4">
    <source>
        <dbReference type="EMBL" id="MBB5080346.1"/>
    </source>
</evidence>
<proteinExistence type="predicted"/>
<dbReference type="Pfam" id="PF00440">
    <property type="entry name" value="TetR_N"/>
    <property type="match status" value="1"/>
</dbReference>